<keyword evidence="1" id="KW-1185">Reference proteome</keyword>
<dbReference type="GeneID" id="106153783"/>
<protein>
    <submittedName>
        <fullName evidence="2">Uncharacterized protein LOC106153783</fullName>
    </submittedName>
</protein>
<dbReference type="RefSeq" id="XP_013383337.1">
    <property type="nucleotide sequence ID" value="XM_013527883.1"/>
</dbReference>
<reference evidence="2" key="1">
    <citation type="submission" date="2025-08" db="UniProtKB">
        <authorList>
            <consortium name="RefSeq"/>
        </authorList>
    </citation>
    <scope>IDENTIFICATION</scope>
    <source>
        <tissue evidence="2">Gonads</tissue>
    </source>
</reference>
<evidence type="ECO:0000313" key="1">
    <source>
        <dbReference type="Proteomes" id="UP000085678"/>
    </source>
</evidence>
<evidence type="ECO:0000313" key="2">
    <source>
        <dbReference type="RefSeq" id="XP_013383337.1"/>
    </source>
</evidence>
<dbReference type="KEGG" id="lak:106153783"/>
<sequence length="350" mass="37294">MCAPGYVHEDPAVTSVTVGCILQNGSSSPTWEVDPPLCYGLPCPNMTFPDDVRLTVTSNVTSNVTSGLQWISDGRVGETYALSCVEDKVFPDASLEYIVTCVWKGNGTGWDREVPSCRERKPADILNITALTSPSAIEDALNSTLGSLSLDSSNQTANNEELKELRDVLMTSLSTVLDTVSDEAGLVSVANLMSIVTNTTADQLSERAMDQAANMSSALLQKVTSANFSTTAVTSLMTYVAVSLGNILNISLSAPDSTSNGTNRIIEQIVRDEKLVELINSLVDVIISVLVESSGIDRVLIEASYVALAVQKIQPGSISASSFNLSTTLATMRIQGDLQLGEVTYAKAYM</sequence>
<proteinExistence type="predicted"/>
<gene>
    <name evidence="2" type="primary">LOC106153783</name>
</gene>
<dbReference type="Proteomes" id="UP000085678">
    <property type="component" value="Unplaced"/>
</dbReference>
<name>A0A1S3HBC2_LINAN</name>
<dbReference type="AlphaFoldDB" id="A0A1S3HBC2"/>
<accession>A0A1S3HBC2</accession>
<organism evidence="1 2">
    <name type="scientific">Lingula anatina</name>
    <name type="common">Brachiopod</name>
    <name type="synonym">Lingula unguis</name>
    <dbReference type="NCBI Taxonomy" id="7574"/>
    <lineage>
        <taxon>Eukaryota</taxon>
        <taxon>Metazoa</taxon>
        <taxon>Spiralia</taxon>
        <taxon>Lophotrochozoa</taxon>
        <taxon>Brachiopoda</taxon>
        <taxon>Linguliformea</taxon>
        <taxon>Lingulata</taxon>
        <taxon>Lingulida</taxon>
        <taxon>Linguloidea</taxon>
        <taxon>Lingulidae</taxon>
        <taxon>Lingula</taxon>
    </lineage>
</organism>
<dbReference type="OrthoDB" id="9939976at2759"/>
<dbReference type="InParanoid" id="A0A1S3HBC2"/>